<name>A0A1Q9D1V9_SYMMI</name>
<keyword evidence="3" id="KW-1185">Reference proteome</keyword>
<proteinExistence type="predicted"/>
<protein>
    <submittedName>
        <fullName evidence="2">Uncharacterized protein</fullName>
    </submittedName>
</protein>
<sequence length="477" mass="52503">MASLAAAASVKMKDVDVSLEAAGKKLKNRVVVDPLATANELANVIHDFLQCKKTKESSAENVNNEGPVSTSEAENHVLPANRYKVTDFWEMFGLRPAMMASRKYLHVELASDRRLRMQNTQQQQQQGQQENDNNWGTWTAFLDAPGQRQEQQRLSETIAKVHELNMQREDKEELPEPVFPQMPANSAITAVLTTSDTLCVSHRAMGRKEKGRRTCQEYGAAAQLPDSARVLISESQDGTAGAKVVSNKGESSSTPSISACCPVRGRLCSGLFSQVIAMKGRPPTAPAHRLAIKDVFDSCSGYGMQEQGPQFRSRMSAFAIGEALLKLYEKKKLFPSGMESTSSSGALEDLMKLTETEAKVSQERLQFMKEKKAEGYTIEQINRAWIKKQRDDADELGGKVEFLPSAQYKNAAGGKVEFLPSAQYKNAAKNKEAEDSQDTEDATLGGPWIDLIFELELGGSGSHCIQSLSAELHWCMA</sequence>
<evidence type="ECO:0000313" key="3">
    <source>
        <dbReference type="Proteomes" id="UP000186817"/>
    </source>
</evidence>
<evidence type="ECO:0000313" key="2">
    <source>
        <dbReference type="EMBL" id="OLP89148.1"/>
    </source>
</evidence>
<dbReference type="OrthoDB" id="10508444at2759"/>
<dbReference type="AlphaFoldDB" id="A0A1Q9D1V9"/>
<accession>A0A1Q9D1V9</accession>
<evidence type="ECO:0000256" key="1">
    <source>
        <dbReference type="SAM" id="MobiDB-lite"/>
    </source>
</evidence>
<feature type="compositionally biased region" description="Low complexity" evidence="1">
    <location>
        <begin position="118"/>
        <end position="134"/>
    </location>
</feature>
<comment type="caution">
    <text evidence="2">The sequence shown here is derived from an EMBL/GenBank/DDBJ whole genome shotgun (WGS) entry which is preliminary data.</text>
</comment>
<organism evidence="2 3">
    <name type="scientific">Symbiodinium microadriaticum</name>
    <name type="common">Dinoflagellate</name>
    <name type="synonym">Zooxanthella microadriatica</name>
    <dbReference type="NCBI Taxonomy" id="2951"/>
    <lineage>
        <taxon>Eukaryota</taxon>
        <taxon>Sar</taxon>
        <taxon>Alveolata</taxon>
        <taxon>Dinophyceae</taxon>
        <taxon>Suessiales</taxon>
        <taxon>Symbiodiniaceae</taxon>
        <taxon>Symbiodinium</taxon>
    </lineage>
</organism>
<gene>
    <name evidence="2" type="ORF">AK812_SmicGene29443</name>
</gene>
<feature type="region of interest" description="Disordered" evidence="1">
    <location>
        <begin position="116"/>
        <end position="136"/>
    </location>
</feature>
<dbReference type="EMBL" id="LSRX01000776">
    <property type="protein sequence ID" value="OLP89148.1"/>
    <property type="molecule type" value="Genomic_DNA"/>
</dbReference>
<dbReference type="Proteomes" id="UP000186817">
    <property type="component" value="Unassembled WGS sequence"/>
</dbReference>
<reference evidence="2 3" key="1">
    <citation type="submission" date="2016-02" db="EMBL/GenBank/DDBJ databases">
        <title>Genome analysis of coral dinoflagellate symbionts highlights evolutionary adaptations to a symbiotic lifestyle.</title>
        <authorList>
            <person name="Aranda M."/>
            <person name="Li Y."/>
            <person name="Liew Y.J."/>
            <person name="Baumgarten S."/>
            <person name="Simakov O."/>
            <person name="Wilson M."/>
            <person name="Piel J."/>
            <person name="Ashoor H."/>
            <person name="Bougouffa S."/>
            <person name="Bajic V.B."/>
            <person name="Ryu T."/>
            <person name="Ravasi T."/>
            <person name="Bayer T."/>
            <person name="Micklem G."/>
            <person name="Kim H."/>
            <person name="Bhak J."/>
            <person name="Lajeunesse T.C."/>
            <person name="Voolstra C.R."/>
        </authorList>
    </citation>
    <scope>NUCLEOTIDE SEQUENCE [LARGE SCALE GENOMIC DNA]</scope>
    <source>
        <strain evidence="2 3">CCMP2467</strain>
    </source>
</reference>